<feature type="transmembrane region" description="Helical" evidence="1">
    <location>
        <begin position="961"/>
        <end position="984"/>
    </location>
</feature>
<keyword evidence="1" id="KW-0472">Membrane</keyword>
<dbReference type="EMBL" id="ABIA03000002">
    <property type="protein sequence ID" value="EDQ33616.1"/>
    <property type="molecule type" value="Genomic_DNA"/>
</dbReference>
<dbReference type="RefSeq" id="WP_007197831.1">
    <property type="nucleotide sequence ID" value="NZ_CM002917.1"/>
</dbReference>
<dbReference type="PROSITE" id="PS50075">
    <property type="entry name" value="CARRIER"/>
    <property type="match status" value="1"/>
</dbReference>
<dbReference type="HOGENOM" id="CLU_002751_0_0_5"/>
<keyword evidence="1" id="KW-1133">Transmembrane helix</keyword>
<dbReference type="eggNOG" id="COG0663">
    <property type="taxonomic scope" value="Bacteria"/>
</dbReference>
<dbReference type="Gene3D" id="3.30.300.30">
    <property type="match status" value="1"/>
</dbReference>
<dbReference type="InterPro" id="IPR020845">
    <property type="entry name" value="AMP-binding_CS"/>
</dbReference>
<dbReference type="OrthoDB" id="9803968at2"/>
<feature type="transmembrane region" description="Helical" evidence="1">
    <location>
        <begin position="728"/>
        <end position="749"/>
    </location>
</feature>
<dbReference type="PROSITE" id="PS00455">
    <property type="entry name" value="AMP_BINDING"/>
    <property type="match status" value="1"/>
</dbReference>
<dbReference type="STRING" id="411684.HPDFL43_10277"/>
<dbReference type="GO" id="GO:0031177">
    <property type="term" value="F:phosphopantetheine binding"/>
    <property type="evidence" value="ECO:0007669"/>
    <property type="project" value="TreeGrafter"/>
</dbReference>
<evidence type="ECO:0000259" key="2">
    <source>
        <dbReference type="PROSITE" id="PS50075"/>
    </source>
</evidence>
<dbReference type="GO" id="GO:0005737">
    <property type="term" value="C:cytoplasm"/>
    <property type="evidence" value="ECO:0007669"/>
    <property type="project" value="TreeGrafter"/>
</dbReference>
<feature type="transmembrane region" description="Helical" evidence="1">
    <location>
        <begin position="915"/>
        <end position="941"/>
    </location>
</feature>
<dbReference type="SUPFAM" id="SSF47336">
    <property type="entry name" value="ACP-like"/>
    <property type="match status" value="1"/>
</dbReference>
<dbReference type="InterPro" id="IPR000873">
    <property type="entry name" value="AMP-dep_synth/lig_dom"/>
</dbReference>
<dbReference type="SUPFAM" id="SSF51161">
    <property type="entry name" value="Trimeric LpxA-like enzymes"/>
    <property type="match status" value="2"/>
</dbReference>
<dbReference type="Pfam" id="PF00501">
    <property type="entry name" value="AMP-binding"/>
    <property type="match status" value="1"/>
</dbReference>
<dbReference type="SUPFAM" id="SSF56801">
    <property type="entry name" value="Acetyl-CoA synthetase-like"/>
    <property type="match status" value="1"/>
</dbReference>
<dbReference type="InterPro" id="IPR009081">
    <property type="entry name" value="PP-bd_ACP"/>
</dbReference>
<dbReference type="Gene3D" id="1.10.1200.10">
    <property type="entry name" value="ACP-like"/>
    <property type="match status" value="1"/>
</dbReference>
<dbReference type="InterPro" id="IPR045851">
    <property type="entry name" value="AMP-bd_C_sf"/>
</dbReference>
<feature type="transmembrane region" description="Helical" evidence="1">
    <location>
        <begin position="780"/>
        <end position="797"/>
    </location>
</feature>
<comment type="caution">
    <text evidence="3">The sequence shown here is derived from an EMBL/GenBank/DDBJ whole genome shotgun (WGS) entry which is preliminary data.</text>
</comment>
<dbReference type="InterPro" id="IPR036736">
    <property type="entry name" value="ACP-like_sf"/>
</dbReference>
<dbReference type="FunFam" id="3.40.50.980:FF:000001">
    <property type="entry name" value="Non-ribosomal peptide synthetase"/>
    <property type="match status" value="1"/>
</dbReference>
<dbReference type="Pfam" id="PF00550">
    <property type="entry name" value="PP-binding"/>
    <property type="match status" value="1"/>
</dbReference>
<feature type="transmembrane region" description="Helical" evidence="1">
    <location>
        <begin position="1177"/>
        <end position="1205"/>
    </location>
</feature>
<dbReference type="PANTHER" id="PTHR45527:SF1">
    <property type="entry name" value="FATTY ACID SYNTHASE"/>
    <property type="match status" value="1"/>
</dbReference>
<dbReference type="NCBIfam" id="TIGR01733">
    <property type="entry name" value="AA-adenyl-dom"/>
    <property type="match status" value="1"/>
</dbReference>
<accession>A9D6X7</accession>
<gene>
    <name evidence="3" type="ORF">HPDFL43_10277</name>
</gene>
<dbReference type="InterPro" id="IPR042099">
    <property type="entry name" value="ANL_N_sf"/>
</dbReference>
<feature type="transmembrane region" description="Helical" evidence="1">
    <location>
        <begin position="1211"/>
        <end position="1235"/>
    </location>
</feature>
<protein>
    <submittedName>
        <fullName evidence="3">Amino acid adenylation domain protein</fullName>
    </submittedName>
</protein>
<evidence type="ECO:0000256" key="1">
    <source>
        <dbReference type="SAM" id="Phobius"/>
    </source>
</evidence>
<keyword evidence="1" id="KW-0812">Transmembrane</keyword>
<dbReference type="Gene3D" id="2.160.10.10">
    <property type="entry name" value="Hexapeptide repeat proteins"/>
    <property type="match status" value="2"/>
</dbReference>
<dbReference type="InterPro" id="IPR011004">
    <property type="entry name" value="Trimer_LpxA-like_sf"/>
</dbReference>
<dbReference type="InterPro" id="IPR012728">
    <property type="entry name" value="Pls/PosA_C"/>
</dbReference>
<name>A9D6X7_HOEPD</name>
<feature type="transmembrane region" description="Helical" evidence="1">
    <location>
        <begin position="694"/>
        <end position="716"/>
    </location>
</feature>
<dbReference type="Gene3D" id="3.40.50.12780">
    <property type="entry name" value="N-terminal domain of ligase-like"/>
    <property type="match status" value="1"/>
</dbReference>
<dbReference type="NCBIfam" id="TIGR02353">
    <property type="entry name" value="NRPS_term_dom"/>
    <property type="match status" value="1"/>
</dbReference>
<dbReference type="PANTHER" id="PTHR45527">
    <property type="entry name" value="NONRIBOSOMAL PEPTIDE SYNTHETASE"/>
    <property type="match status" value="1"/>
</dbReference>
<dbReference type="SMART" id="SM01294">
    <property type="entry name" value="PKS_PP_betabranch"/>
    <property type="match status" value="1"/>
</dbReference>
<dbReference type="eggNOG" id="COG0110">
    <property type="taxonomic scope" value="Bacteria"/>
</dbReference>
<proteinExistence type="predicted"/>
<evidence type="ECO:0000313" key="4">
    <source>
        <dbReference type="Proteomes" id="UP000004291"/>
    </source>
</evidence>
<dbReference type="CDD" id="cd05930">
    <property type="entry name" value="A_NRPS"/>
    <property type="match status" value="1"/>
</dbReference>
<organism evidence="3 4">
    <name type="scientific">Hoeflea phototrophica (strain DSM 17068 / NCIMB 14078 / DFL-43)</name>
    <dbReference type="NCBI Taxonomy" id="411684"/>
    <lineage>
        <taxon>Bacteria</taxon>
        <taxon>Pseudomonadati</taxon>
        <taxon>Pseudomonadota</taxon>
        <taxon>Alphaproteobacteria</taxon>
        <taxon>Hyphomicrobiales</taxon>
        <taxon>Rhizobiaceae</taxon>
        <taxon>Hoeflea</taxon>
    </lineage>
</organism>
<feature type="domain" description="Carrier" evidence="2">
    <location>
        <begin position="562"/>
        <end position="639"/>
    </location>
</feature>
<dbReference type="InterPro" id="IPR010071">
    <property type="entry name" value="AA_adenyl_dom"/>
</dbReference>
<reference evidence="3 4" key="1">
    <citation type="submission" date="2007-10" db="EMBL/GenBank/DDBJ databases">
        <authorList>
            <person name="Wagner-Dobler I."/>
            <person name="Ferriera S."/>
            <person name="Johnson J."/>
            <person name="Kravitz S."/>
            <person name="Beeson K."/>
            <person name="Sutton G."/>
            <person name="Rogers Y.-H."/>
            <person name="Friedman R."/>
            <person name="Frazier M."/>
            <person name="Venter J.C."/>
        </authorList>
    </citation>
    <scope>NUCLEOTIDE SEQUENCE [LARGE SCALE GENOMIC DNA]</scope>
    <source>
        <strain evidence="3 4">DFL-43</strain>
    </source>
</reference>
<keyword evidence="4" id="KW-1185">Reference proteome</keyword>
<sequence>MIGTLLRSRKARVPAHVEDFQPSWRLDQGPSGKGYVLVSDGDGYDLTTAPARLHLAFDRVCKSMGRDAGRQVAVDYGEASYSYSDLQSRANRMARFLQSRGVGRGSIVALLLERSIDLYATVLALSKLEAAFVPLDAAFPMDRIAFILEDSAVDAVVTLSQYEALVSSEKMLVLALDSHFPEISKCSARSFAPASGQGDPLAYVIYTSGTTGKPKGVPIRQSQISTFLDVAATHYGYRPTDRVYQSLTVAFDYSFEEIWVPLLSRATLVPAPPEGKLVGDDLHSFLVEYRVTAMCAVPTLLGTIKSELPLLRLLIVSGEACPQDLIQPWFADGRRILNVYGPTETTVTATWSVLKPGKPITIGGPLPTYSVLVIDPDTGEALGEGIPGEVCIAGPAVFDGYVNRPDQTAKALSPDTYGLADNPGGCIYHTGDLGRFTEAGEIKYLGRIDTQVKIRGYRIELGEIEALARGVPGVGQAVVEPQTPEGQDKALVAYLTSDQPGGTVDVDAVDAVLRAALPDYMVPVFYERLESIPMLASDKVDRRALPKPSMTRFVANAVEVVEPRTEMEAELAHLLANTLDLESVSVEADFFDELGADSLKLASYVTTIRKQLGIRRITMRKLYEHTTIADLAIELDRLSDDARPKKTRSEKVSPYGAQMKVVSQPTKRTSDAHAAERHIPSLAARIATGFAQSVIYAASIFAVTYGAVLGYEWAVVATGMLDLYIRTVIAAAGLFIGTSLGLIAVKWIAVGRFTTEPIRVYSLGYLRFWTAQRAIRSNPLVLFIGTPVYSVFLRLLGMQVGRDTVIMSLPPVCTDLISVGSNTVIRQDAVFQGYTSDNGYIYPGRVSIGSGVLLCEATVLDINTEIGDGSQLGTTSALLQGQMIPSGEVWQGSPAEPSSSNFNRVIPRSVSRLRILSFTSTSLLVLFLVSLPSTTILAMLVANLGLGMTSTSFGAGVMGALASLGLAAAQIYFGGLLAAIAVILSVPRLLNLFVAPEVSHPLYGLQYELSRTIARLSNNRLLNTLFGDSSMIVHWLSLVGYDLSKSTQNGSNFGVDQRHHSPFLCSFGRNTLVSDGLLMMNMETSATAFRLRQVSMPPDTYVGNVVHYPADSKLGPNCLIATKAAIPIDGPERREVGLLGSPAFEIPRSVVRDRRFDHFKMPGIFEARLRMKLRSNLVTLGLYLLRSWLLTAIGLGLVLLGFAVFGSATAVFTSLALTAAGVAFVFVGAVFSILCERIVSRFKRLEPQYCSLYDPKFWAHERFWKLNYNAFLVVFNGTPMKPFFLRLQGMLVGRGVFDDGAGMTEPSLTEIGDGTTLNYRSVLQCHSLEDGTFKSDRIRLGRRCTVGVGGFVHYGAEMQQGGSLDADAFLMKGTLVEEGTRWIGNPARDVTGKDIAVSMKKGALQ</sequence>
<evidence type="ECO:0000313" key="3">
    <source>
        <dbReference type="EMBL" id="EDQ33616.1"/>
    </source>
</evidence>
<dbReference type="GO" id="GO:0043041">
    <property type="term" value="P:amino acid activation for nonribosomal peptide biosynthetic process"/>
    <property type="evidence" value="ECO:0007669"/>
    <property type="project" value="TreeGrafter"/>
</dbReference>
<reference evidence="3 4" key="2">
    <citation type="submission" date="2012-06" db="EMBL/GenBank/DDBJ databases">
        <authorList>
            <person name="Fiebig A."/>
        </authorList>
    </citation>
    <scope>NUCLEOTIDE SEQUENCE [LARGE SCALE GENOMIC DNA]</scope>
    <source>
        <strain evidence="3 4">DFL-43</strain>
    </source>
</reference>
<dbReference type="Proteomes" id="UP000004291">
    <property type="component" value="Chromosome"/>
</dbReference>
<dbReference type="eggNOG" id="COG1020">
    <property type="taxonomic scope" value="Bacteria"/>
</dbReference>
<dbReference type="GO" id="GO:0044550">
    <property type="term" value="P:secondary metabolite biosynthetic process"/>
    <property type="evidence" value="ECO:0007669"/>
    <property type="project" value="TreeGrafter"/>
</dbReference>